<gene>
    <name evidence="14" type="ORF">GNI_026960</name>
</gene>
<dbReference type="VEuPathDB" id="CryptoDB:GNI_026960"/>
<organism evidence="14 15">
    <name type="scientific">Gregarina niphandrodes</name>
    <name type="common">Septate eugregarine</name>
    <dbReference type="NCBI Taxonomy" id="110365"/>
    <lineage>
        <taxon>Eukaryota</taxon>
        <taxon>Sar</taxon>
        <taxon>Alveolata</taxon>
        <taxon>Apicomplexa</taxon>
        <taxon>Conoidasida</taxon>
        <taxon>Gregarinasina</taxon>
        <taxon>Eugregarinorida</taxon>
        <taxon>Gregarinidae</taxon>
        <taxon>Gregarina</taxon>
    </lineage>
</organism>
<evidence type="ECO:0000256" key="4">
    <source>
        <dbReference type="ARBA" id="ARBA00022679"/>
    </source>
</evidence>
<dbReference type="GO" id="GO:0006006">
    <property type="term" value="P:glucose metabolic process"/>
    <property type="evidence" value="ECO:0007669"/>
    <property type="project" value="TreeGrafter"/>
</dbReference>
<evidence type="ECO:0000256" key="11">
    <source>
        <dbReference type="RuleBase" id="RU362007"/>
    </source>
</evidence>
<dbReference type="InterPro" id="IPR001312">
    <property type="entry name" value="Hexokinase"/>
</dbReference>
<dbReference type="EC" id="2.7.1.-" evidence="11"/>
<dbReference type="InterPro" id="IPR043129">
    <property type="entry name" value="ATPase_NBD"/>
</dbReference>
<dbReference type="GO" id="GO:0005536">
    <property type="term" value="F:D-glucose binding"/>
    <property type="evidence" value="ECO:0007669"/>
    <property type="project" value="InterPro"/>
</dbReference>
<evidence type="ECO:0000256" key="5">
    <source>
        <dbReference type="ARBA" id="ARBA00022741"/>
    </source>
</evidence>
<evidence type="ECO:0000313" key="15">
    <source>
        <dbReference type="Proteomes" id="UP000019763"/>
    </source>
</evidence>
<dbReference type="GO" id="GO:0001678">
    <property type="term" value="P:intracellular glucose homeostasis"/>
    <property type="evidence" value="ECO:0007669"/>
    <property type="project" value="InterPro"/>
</dbReference>
<dbReference type="Pfam" id="PF03727">
    <property type="entry name" value="Hexokinase_2"/>
    <property type="match status" value="1"/>
</dbReference>
<dbReference type="PROSITE" id="PS51748">
    <property type="entry name" value="HEXOKINASE_2"/>
    <property type="match status" value="1"/>
</dbReference>
<evidence type="ECO:0000256" key="1">
    <source>
        <dbReference type="ARBA" id="ARBA00004888"/>
    </source>
</evidence>
<feature type="domain" description="Hexokinase N-terminal" evidence="12">
    <location>
        <begin position="13"/>
        <end position="231"/>
    </location>
</feature>
<sequence length="463" mass="49756">MATSGSGEASRAEDIVNAIRMGENDCQAVYNEVSVQIVKGLMMHREDPDKVDFAKSDFMMLDTGVKHTPTGEELGVYYGLDMGGSNVRAMRVTFDGSGMVQATTEEKVSLAEVPYAADLPRGVFDRMATASQLFDGVVWAVKRLMQRHDELGTTKPVVDVGFTCSFGIQQKTIDKAVLTQWSKGFETGTGTNDPVVGQDVGAMVNEAFHRQNINAKVNCILNDTLSTLISGNLNHDGPPCQVGAIVGTGFNVCYFEKDAPLFNYGGNVVNTECGGLAHSLPRVSADSQVDFNSSNPGHQVCEKMVSGLYLGECIRYMMIDILQDHAPPSLWVKNSLLTADAAKIFNAPAADKTQVAGWFQREPSDTELHTLKDIVDAVFTRSARLVGCVLAAFATRTMTGLKLDRLTVGVDGSLYVLNPKYQNLVAETIQEQLSMPHILLTSATGGSCTGAALLSACTKAGTN</sequence>
<dbReference type="GO" id="GO:0005739">
    <property type="term" value="C:mitochondrion"/>
    <property type="evidence" value="ECO:0007669"/>
    <property type="project" value="TreeGrafter"/>
</dbReference>
<dbReference type="UniPathway" id="UPA00109">
    <property type="reaction ID" value="UER00180"/>
</dbReference>
<dbReference type="InterPro" id="IPR022673">
    <property type="entry name" value="Hexokinase_C"/>
</dbReference>
<comment type="caution">
    <text evidence="14">The sequence shown here is derived from an EMBL/GenBank/DDBJ whole genome shotgun (WGS) entry which is preliminary data.</text>
</comment>
<dbReference type="InterPro" id="IPR022672">
    <property type="entry name" value="Hexokinase_N"/>
</dbReference>
<dbReference type="CDD" id="cd24000">
    <property type="entry name" value="ASKHA_NBD_HK"/>
    <property type="match status" value="1"/>
</dbReference>
<keyword evidence="15" id="KW-1185">Reference proteome</keyword>
<dbReference type="GO" id="GO:0005829">
    <property type="term" value="C:cytosol"/>
    <property type="evidence" value="ECO:0007669"/>
    <property type="project" value="TreeGrafter"/>
</dbReference>
<dbReference type="GO" id="GO:0006096">
    <property type="term" value="P:glycolytic process"/>
    <property type="evidence" value="ECO:0007669"/>
    <property type="project" value="UniProtKB-UniPathway"/>
</dbReference>
<comment type="pathway">
    <text evidence="2">Carbohydrate metabolism; hexose metabolism.</text>
</comment>
<dbReference type="EMBL" id="AFNH02000201">
    <property type="protein sequence ID" value="EZG79345.1"/>
    <property type="molecule type" value="Genomic_DNA"/>
</dbReference>
<evidence type="ECO:0000256" key="2">
    <source>
        <dbReference type="ARBA" id="ARBA00005028"/>
    </source>
</evidence>
<dbReference type="SUPFAM" id="SSF53067">
    <property type="entry name" value="Actin-like ATPase domain"/>
    <property type="match status" value="2"/>
</dbReference>
<keyword evidence="7 11" id="KW-0067">ATP-binding</keyword>
<dbReference type="Pfam" id="PF00349">
    <property type="entry name" value="Hexokinase_1"/>
    <property type="match status" value="1"/>
</dbReference>
<evidence type="ECO:0000259" key="13">
    <source>
        <dbReference type="Pfam" id="PF03727"/>
    </source>
</evidence>
<dbReference type="Proteomes" id="UP000019763">
    <property type="component" value="Unassembled WGS sequence"/>
</dbReference>
<dbReference type="GO" id="GO:0008865">
    <property type="term" value="F:fructokinase activity"/>
    <property type="evidence" value="ECO:0007669"/>
    <property type="project" value="TreeGrafter"/>
</dbReference>
<dbReference type="RefSeq" id="XP_011129065.1">
    <property type="nucleotide sequence ID" value="XM_011130763.1"/>
</dbReference>
<dbReference type="AlphaFoldDB" id="A0A023BBG8"/>
<protein>
    <recommendedName>
        <fullName evidence="11">Phosphotransferase</fullName>
        <ecNumber evidence="11">2.7.1.-</ecNumber>
    </recommendedName>
</protein>
<dbReference type="eggNOG" id="KOG1369">
    <property type="taxonomic scope" value="Eukaryota"/>
</dbReference>
<reference evidence="14" key="1">
    <citation type="submission" date="2013-12" db="EMBL/GenBank/DDBJ databases">
        <authorList>
            <person name="Omoto C.K."/>
            <person name="Sibley D."/>
            <person name="Venepally P."/>
            <person name="Hadjithomas M."/>
            <person name="Karamycheva S."/>
            <person name="Brunk B."/>
            <person name="Roos D."/>
            <person name="Caler E."/>
            <person name="Lorenzi H."/>
        </authorList>
    </citation>
    <scope>NUCLEOTIDE SEQUENCE</scope>
</reference>
<evidence type="ECO:0000259" key="12">
    <source>
        <dbReference type="Pfam" id="PF00349"/>
    </source>
</evidence>
<dbReference type="GeneID" id="22911184"/>
<evidence type="ECO:0000256" key="6">
    <source>
        <dbReference type="ARBA" id="ARBA00022777"/>
    </source>
</evidence>
<comment type="catalytic activity">
    <reaction evidence="9">
        <text>a D-hexose + ATP = a D-hexose 6-phosphate + ADP + H(+)</text>
        <dbReference type="Rhea" id="RHEA:22740"/>
        <dbReference type="ChEBI" id="CHEBI:4194"/>
        <dbReference type="ChEBI" id="CHEBI:15378"/>
        <dbReference type="ChEBI" id="CHEBI:30616"/>
        <dbReference type="ChEBI" id="CHEBI:229467"/>
        <dbReference type="ChEBI" id="CHEBI:456216"/>
        <dbReference type="EC" id="2.7.1.1"/>
    </reaction>
    <physiologicalReaction direction="left-to-right" evidence="9">
        <dbReference type="Rhea" id="RHEA:22741"/>
    </physiologicalReaction>
</comment>
<comment type="similarity">
    <text evidence="3 11">Belongs to the hexokinase family.</text>
</comment>
<keyword evidence="8 11" id="KW-0324">Glycolysis</keyword>
<evidence type="ECO:0000313" key="14">
    <source>
        <dbReference type="EMBL" id="EZG79345.1"/>
    </source>
</evidence>
<dbReference type="PANTHER" id="PTHR19443">
    <property type="entry name" value="HEXOKINASE"/>
    <property type="match status" value="1"/>
</dbReference>
<keyword evidence="6 11" id="KW-0418">Kinase</keyword>
<dbReference type="PANTHER" id="PTHR19443:SF16">
    <property type="entry name" value="HEXOKINASE TYPE 1-RELATED"/>
    <property type="match status" value="1"/>
</dbReference>
<dbReference type="PRINTS" id="PR00475">
    <property type="entry name" value="HEXOKINASE"/>
</dbReference>
<comment type="pathway">
    <text evidence="1">Carbohydrate degradation; glycolysis; D-glyceraldehyde 3-phosphate and glycerone phosphate from D-glucose: step 1/4.</text>
</comment>
<dbReference type="GO" id="GO:0004340">
    <property type="term" value="F:glucokinase activity"/>
    <property type="evidence" value="ECO:0007669"/>
    <property type="project" value="TreeGrafter"/>
</dbReference>
<evidence type="ECO:0000256" key="3">
    <source>
        <dbReference type="ARBA" id="ARBA00009225"/>
    </source>
</evidence>
<evidence type="ECO:0000256" key="7">
    <source>
        <dbReference type="ARBA" id="ARBA00022840"/>
    </source>
</evidence>
<dbReference type="OMA" id="RELMQPF"/>
<dbReference type="GO" id="GO:0005524">
    <property type="term" value="F:ATP binding"/>
    <property type="evidence" value="ECO:0007669"/>
    <property type="project" value="UniProtKB-UniRule"/>
</dbReference>
<dbReference type="Gene3D" id="3.40.367.20">
    <property type="match status" value="1"/>
</dbReference>
<keyword evidence="5 11" id="KW-0547">Nucleotide-binding</keyword>
<keyword evidence="4 11" id="KW-0808">Transferase</keyword>
<evidence type="ECO:0000256" key="8">
    <source>
        <dbReference type="ARBA" id="ARBA00023152"/>
    </source>
</evidence>
<feature type="domain" description="Hexokinase C-terminal" evidence="13">
    <location>
        <begin position="242"/>
        <end position="457"/>
    </location>
</feature>
<dbReference type="Gene3D" id="3.30.420.40">
    <property type="match status" value="1"/>
</dbReference>
<proteinExistence type="inferred from homology"/>
<evidence type="ECO:0000256" key="10">
    <source>
        <dbReference type="ARBA" id="ARBA00047905"/>
    </source>
</evidence>
<evidence type="ECO:0000256" key="9">
    <source>
        <dbReference type="ARBA" id="ARBA00044613"/>
    </source>
</evidence>
<name>A0A023BBG8_GRENI</name>
<accession>A0A023BBG8</accession>
<dbReference type="OrthoDB" id="419537at2759"/>
<comment type="catalytic activity">
    <reaction evidence="10">
        <text>D-fructose + ATP = D-fructose 6-phosphate + ADP + H(+)</text>
        <dbReference type="Rhea" id="RHEA:16125"/>
        <dbReference type="ChEBI" id="CHEBI:15378"/>
        <dbReference type="ChEBI" id="CHEBI:30616"/>
        <dbReference type="ChEBI" id="CHEBI:37721"/>
        <dbReference type="ChEBI" id="CHEBI:61527"/>
        <dbReference type="ChEBI" id="CHEBI:456216"/>
        <dbReference type="EC" id="2.7.1.1"/>
    </reaction>
    <physiologicalReaction direction="left-to-right" evidence="10">
        <dbReference type="Rhea" id="RHEA:16126"/>
    </physiologicalReaction>
</comment>